<evidence type="ECO:0000313" key="9">
    <source>
        <dbReference type="Proteomes" id="UP000031971"/>
    </source>
</evidence>
<dbReference type="Pfam" id="PF00288">
    <property type="entry name" value="GHMP_kinases_N"/>
    <property type="match status" value="1"/>
</dbReference>
<reference evidence="8 9" key="1">
    <citation type="submission" date="2015-01" db="EMBL/GenBank/DDBJ databases">
        <title>Genome Sequence of Magnetospirillum magnetotacticum Strain MS-1.</title>
        <authorList>
            <person name="Marinov G.K."/>
            <person name="Smalley M.D."/>
            <person name="DeSalvo G."/>
        </authorList>
    </citation>
    <scope>NUCLEOTIDE SEQUENCE [LARGE SCALE GENOMIC DNA]</scope>
    <source>
        <strain evidence="8 9">MS-1</strain>
    </source>
</reference>
<sequence length="326" mass="35668">MTAVPLRLSFAGGGTDIADYYLKEGGAVLSTTIDKFVYVTVKQHGTLYREPYRLNYYNAEHAPDLDSIRNDIMRECLRLVPVEPPLYVSTVADVPSSSGLGSSSSFAVGLLHALHVMRGDRVSLGQLAEEACHIEINVLKQPIGKQDQYAAAFGGMNCMRFETDGRVVLEPQVISAEKIRTLFDHLMLFWTNTTRSATEILTKQRQAIDERMANLRAIKGHCEEVRRLLNGDFNPAALGEVLDQTWQQKRSITDAISNGQIDQWYDAAMAAGATGGKIAGAGGGGFLLLIVPPERQPAVAEALAELDRLPVRYEASGTRVLIPLGH</sequence>
<dbReference type="SUPFAM" id="SSF55060">
    <property type="entry name" value="GHMP Kinase, C-terminal domain"/>
    <property type="match status" value="1"/>
</dbReference>
<dbReference type="PANTHER" id="PTHR32463">
    <property type="entry name" value="L-FUCOSE KINASE"/>
    <property type="match status" value="1"/>
</dbReference>
<dbReference type="InterPro" id="IPR013750">
    <property type="entry name" value="GHMP_kinase_C_dom"/>
</dbReference>
<dbReference type="EMBL" id="JXSL01000030">
    <property type="protein sequence ID" value="KIL97756.1"/>
    <property type="molecule type" value="Genomic_DNA"/>
</dbReference>
<dbReference type="InterPro" id="IPR036554">
    <property type="entry name" value="GHMP_kinase_C_sf"/>
</dbReference>
<evidence type="ECO:0000256" key="5">
    <source>
        <dbReference type="ARBA" id="ARBA00038121"/>
    </source>
</evidence>
<evidence type="ECO:0000256" key="4">
    <source>
        <dbReference type="ARBA" id="ARBA00022840"/>
    </source>
</evidence>
<feature type="domain" description="GHMP kinase C-terminal" evidence="7">
    <location>
        <begin position="235"/>
        <end position="305"/>
    </location>
</feature>
<dbReference type="GO" id="GO:0005524">
    <property type="term" value="F:ATP binding"/>
    <property type="evidence" value="ECO:0007669"/>
    <property type="project" value="UniProtKB-KW"/>
</dbReference>
<dbReference type="Proteomes" id="UP000031971">
    <property type="component" value="Unassembled WGS sequence"/>
</dbReference>
<gene>
    <name evidence="8" type="ORF">CCC_00817</name>
</gene>
<dbReference type="Gene3D" id="3.30.230.120">
    <property type="match status" value="1"/>
</dbReference>
<accession>A0A0C2UY71</accession>
<keyword evidence="4" id="KW-0067">ATP-binding</keyword>
<evidence type="ECO:0000256" key="3">
    <source>
        <dbReference type="ARBA" id="ARBA00022777"/>
    </source>
</evidence>
<keyword evidence="1" id="KW-0808">Transferase</keyword>
<dbReference type="InterPro" id="IPR014606">
    <property type="entry name" value="Heptose_7-P_kinase"/>
</dbReference>
<organism evidence="8 9">
    <name type="scientific">Paramagnetospirillum magnetotacticum MS-1</name>
    <dbReference type="NCBI Taxonomy" id="272627"/>
    <lineage>
        <taxon>Bacteria</taxon>
        <taxon>Pseudomonadati</taxon>
        <taxon>Pseudomonadota</taxon>
        <taxon>Alphaproteobacteria</taxon>
        <taxon>Rhodospirillales</taxon>
        <taxon>Magnetospirillaceae</taxon>
        <taxon>Paramagnetospirillum</taxon>
    </lineage>
</organism>
<dbReference type="InterPro" id="IPR001174">
    <property type="entry name" value="HddA/FKP"/>
</dbReference>
<evidence type="ECO:0000313" key="8">
    <source>
        <dbReference type="EMBL" id="KIL97756.1"/>
    </source>
</evidence>
<dbReference type="InterPro" id="IPR020568">
    <property type="entry name" value="Ribosomal_Su5_D2-typ_SF"/>
</dbReference>
<name>A0A0C2UY71_PARME</name>
<keyword evidence="9" id="KW-1185">Reference proteome</keyword>
<dbReference type="InterPro" id="IPR052203">
    <property type="entry name" value="GHMP_Kinase-Related"/>
</dbReference>
<dbReference type="Pfam" id="PF08544">
    <property type="entry name" value="GHMP_kinases_C"/>
    <property type="match status" value="1"/>
</dbReference>
<keyword evidence="2" id="KW-0547">Nucleotide-binding</keyword>
<dbReference type="PANTHER" id="PTHR32463:SF0">
    <property type="entry name" value="L-FUCOSE KINASE"/>
    <property type="match status" value="1"/>
</dbReference>
<feature type="domain" description="GHMP kinase N-terminal" evidence="6">
    <location>
        <begin position="81"/>
        <end position="155"/>
    </location>
</feature>
<protein>
    <submittedName>
        <fullName evidence="8">D D-heptose 7-phosphate kinase</fullName>
    </submittedName>
</protein>
<evidence type="ECO:0000256" key="1">
    <source>
        <dbReference type="ARBA" id="ARBA00022679"/>
    </source>
</evidence>
<comment type="caution">
    <text evidence="8">The sequence shown here is derived from an EMBL/GenBank/DDBJ whole genome shotgun (WGS) entry which is preliminary data.</text>
</comment>
<proteinExistence type="inferred from homology"/>
<evidence type="ECO:0000259" key="7">
    <source>
        <dbReference type="Pfam" id="PF08544"/>
    </source>
</evidence>
<dbReference type="PIRSF" id="PIRSF036406">
    <property type="entry name" value="Hept_kin"/>
    <property type="match status" value="1"/>
</dbReference>
<dbReference type="AlphaFoldDB" id="A0A0C2UY71"/>
<dbReference type="GO" id="GO:0042352">
    <property type="term" value="P:GDP-L-fucose salvage"/>
    <property type="evidence" value="ECO:0007669"/>
    <property type="project" value="TreeGrafter"/>
</dbReference>
<dbReference type="SUPFAM" id="SSF54211">
    <property type="entry name" value="Ribosomal protein S5 domain 2-like"/>
    <property type="match status" value="1"/>
</dbReference>
<dbReference type="InterPro" id="IPR006203">
    <property type="entry name" value="GHMP_knse_ATP-bd_CS"/>
</dbReference>
<evidence type="ECO:0000259" key="6">
    <source>
        <dbReference type="Pfam" id="PF00288"/>
    </source>
</evidence>
<keyword evidence="3 8" id="KW-0418">Kinase</keyword>
<dbReference type="STRING" id="272627.CCC_00817"/>
<dbReference type="InterPro" id="IPR006204">
    <property type="entry name" value="GHMP_kinase_N_dom"/>
</dbReference>
<dbReference type="PROSITE" id="PS00627">
    <property type="entry name" value="GHMP_KINASES_ATP"/>
    <property type="match status" value="1"/>
</dbReference>
<dbReference type="GO" id="GO:0050201">
    <property type="term" value="F:fucokinase activity"/>
    <property type="evidence" value="ECO:0007669"/>
    <property type="project" value="TreeGrafter"/>
</dbReference>
<comment type="similarity">
    <text evidence="5">Belongs to the GHMP kinase family.</text>
</comment>
<evidence type="ECO:0000256" key="2">
    <source>
        <dbReference type="ARBA" id="ARBA00022741"/>
    </source>
</evidence>
<dbReference type="PRINTS" id="PR00960">
    <property type="entry name" value="LMBPPROTEIN"/>
</dbReference>